<name>A0A2N3Y9B3_SACSN</name>
<keyword evidence="2" id="KW-0255">Endonuclease</keyword>
<organism evidence="2 3">
    <name type="scientific">Saccharopolyspora spinosa</name>
    <dbReference type="NCBI Taxonomy" id="60894"/>
    <lineage>
        <taxon>Bacteria</taxon>
        <taxon>Bacillati</taxon>
        <taxon>Actinomycetota</taxon>
        <taxon>Actinomycetes</taxon>
        <taxon>Pseudonocardiales</taxon>
        <taxon>Pseudonocardiaceae</taxon>
        <taxon>Saccharopolyspora</taxon>
    </lineage>
</organism>
<accession>A0A2N3Y9B3</accession>
<dbReference type="STRING" id="994479.GCA_000194155_00489"/>
<keyword evidence="2" id="KW-0378">Hydrolase</keyword>
<evidence type="ECO:0000313" key="3">
    <source>
        <dbReference type="Proteomes" id="UP000233786"/>
    </source>
</evidence>
<dbReference type="Gene3D" id="3.40.960.10">
    <property type="entry name" value="VSR Endonuclease"/>
    <property type="match status" value="1"/>
</dbReference>
<dbReference type="RefSeq" id="WP_101377069.1">
    <property type="nucleotide sequence ID" value="NZ_CP061007.1"/>
</dbReference>
<dbReference type="OrthoDB" id="3173471at2"/>
<dbReference type="Proteomes" id="UP000233786">
    <property type="component" value="Unassembled WGS sequence"/>
</dbReference>
<gene>
    <name evidence="2" type="ORF">A8926_7672</name>
</gene>
<feature type="domain" description="DUF559" evidence="1">
    <location>
        <begin position="226"/>
        <end position="290"/>
    </location>
</feature>
<dbReference type="AlphaFoldDB" id="A0A2N3Y9B3"/>
<dbReference type="Pfam" id="PF04480">
    <property type="entry name" value="DUF559"/>
    <property type="match status" value="1"/>
</dbReference>
<dbReference type="InterPro" id="IPR011335">
    <property type="entry name" value="Restrct_endonuc-II-like"/>
</dbReference>
<comment type="caution">
    <text evidence="2">The sequence shown here is derived from an EMBL/GenBank/DDBJ whole genome shotgun (WGS) entry which is preliminary data.</text>
</comment>
<dbReference type="EMBL" id="PJNB01000001">
    <property type="protein sequence ID" value="PKW19500.1"/>
    <property type="molecule type" value="Genomic_DNA"/>
</dbReference>
<proteinExistence type="predicted"/>
<dbReference type="SUPFAM" id="SSF52980">
    <property type="entry name" value="Restriction endonuclease-like"/>
    <property type="match status" value="1"/>
</dbReference>
<dbReference type="InterPro" id="IPR007569">
    <property type="entry name" value="DUF559"/>
</dbReference>
<keyword evidence="2" id="KW-0540">Nuclease</keyword>
<dbReference type="GO" id="GO:0004519">
    <property type="term" value="F:endonuclease activity"/>
    <property type="evidence" value="ECO:0007669"/>
    <property type="project" value="UniProtKB-KW"/>
</dbReference>
<protein>
    <submittedName>
        <fullName evidence="2">Very-short-patch-repair endonuclease</fullName>
    </submittedName>
</protein>
<sequence length="309" mass="33996">MTSHSIPPEIGNTPHNLFLRSEAIAAGISDGQLRSSAFRRVLHGVYTTCETPLTHELKCAAAAMTLPSGAVITGRSAATLRGVPLADFRTPVEVIVPRKDGMLRRQGLRCTAARAFDFEHSSWHGAGVAGFPRISFDMLKQRSISQAVGYCDALLHSGSITIEEIAGFLVGRKDHGIVRARMRLELLDGRAESVPESNLRVELVLRGLRPVPQLEVFDGDGFVARVDLGFEAARVAVEYDGGWHADPAQIKRDEIRRNRLRRLGWVVIVVTNDQLREGFDEVFARIEAALKHQYAISIEIEGPISMEIA</sequence>
<keyword evidence="3" id="KW-1185">Reference proteome</keyword>
<evidence type="ECO:0000259" key="1">
    <source>
        <dbReference type="Pfam" id="PF04480"/>
    </source>
</evidence>
<evidence type="ECO:0000313" key="2">
    <source>
        <dbReference type="EMBL" id="PKW19500.1"/>
    </source>
</evidence>
<reference evidence="2" key="1">
    <citation type="submission" date="2017-12" db="EMBL/GenBank/DDBJ databases">
        <title>Sequencing the genomes of 1000 Actinobacteria strains.</title>
        <authorList>
            <person name="Klenk H.-P."/>
        </authorList>
    </citation>
    <scope>NUCLEOTIDE SEQUENCE [LARGE SCALE GENOMIC DNA]</scope>
    <source>
        <strain evidence="2">DSM 44228</strain>
    </source>
</reference>